<dbReference type="Proteomes" id="UP000287166">
    <property type="component" value="Unassembled WGS sequence"/>
</dbReference>
<proteinExistence type="predicted"/>
<accession>A0A401GN08</accession>
<protein>
    <submittedName>
        <fullName evidence="2">Uncharacterized protein</fullName>
    </submittedName>
</protein>
<evidence type="ECO:0000256" key="1">
    <source>
        <dbReference type="SAM" id="MobiDB-lite"/>
    </source>
</evidence>
<dbReference type="RefSeq" id="XP_027614473.1">
    <property type="nucleotide sequence ID" value="XM_027758672.1"/>
</dbReference>
<evidence type="ECO:0000313" key="3">
    <source>
        <dbReference type="Proteomes" id="UP000287166"/>
    </source>
</evidence>
<gene>
    <name evidence="2" type="ORF">SCP_0506150</name>
</gene>
<feature type="compositionally biased region" description="Polar residues" evidence="1">
    <location>
        <begin position="1"/>
        <end position="20"/>
    </location>
</feature>
<dbReference type="InParanoid" id="A0A401GN08"/>
<evidence type="ECO:0000313" key="2">
    <source>
        <dbReference type="EMBL" id="GBE83560.1"/>
    </source>
</evidence>
<keyword evidence="3" id="KW-1185">Reference proteome</keyword>
<dbReference type="AlphaFoldDB" id="A0A401GN08"/>
<organism evidence="2 3">
    <name type="scientific">Sparassis crispa</name>
    <dbReference type="NCBI Taxonomy" id="139825"/>
    <lineage>
        <taxon>Eukaryota</taxon>
        <taxon>Fungi</taxon>
        <taxon>Dikarya</taxon>
        <taxon>Basidiomycota</taxon>
        <taxon>Agaricomycotina</taxon>
        <taxon>Agaricomycetes</taxon>
        <taxon>Polyporales</taxon>
        <taxon>Sparassidaceae</taxon>
        <taxon>Sparassis</taxon>
    </lineage>
</organism>
<name>A0A401GN08_9APHY</name>
<dbReference type="EMBL" id="BFAD01000005">
    <property type="protein sequence ID" value="GBE83560.1"/>
    <property type="molecule type" value="Genomic_DNA"/>
</dbReference>
<dbReference type="GeneID" id="38780477"/>
<feature type="region of interest" description="Disordered" evidence="1">
    <location>
        <begin position="1"/>
        <end position="21"/>
    </location>
</feature>
<comment type="caution">
    <text evidence="2">The sequence shown here is derived from an EMBL/GenBank/DDBJ whole genome shotgun (WGS) entry which is preliminary data.</text>
</comment>
<reference evidence="2 3" key="1">
    <citation type="journal article" date="2018" name="Sci. Rep.">
        <title>Genome sequence of the cauliflower mushroom Sparassis crispa (Hanabiratake) and its association with beneficial usage.</title>
        <authorList>
            <person name="Kiyama R."/>
            <person name="Furutani Y."/>
            <person name="Kawaguchi K."/>
            <person name="Nakanishi T."/>
        </authorList>
    </citation>
    <scope>NUCLEOTIDE SEQUENCE [LARGE SCALE GENOMIC DNA]</scope>
</reference>
<sequence length="152" mass="15840">MATTEQTVDATGTNEETSSGRACRIDDHGHLSLLLPPPFLVLLPGLAVRLHTSIKGDTRHTLEVGALAGVLGPALNARVVDDMVGFNELQFLSPNGPQVQALVYEGYVVRTPTSPVPASGGSHKQSLTGPLLVASEAPERAAVDLCAPLILS</sequence>